<dbReference type="EMBL" id="JBICZW010000003">
    <property type="protein sequence ID" value="MFG3188387.1"/>
    <property type="molecule type" value="Genomic_DNA"/>
</dbReference>
<evidence type="ECO:0000313" key="3">
    <source>
        <dbReference type="Proteomes" id="UP001604282"/>
    </source>
</evidence>
<feature type="domain" description="DUF397" evidence="1">
    <location>
        <begin position="7"/>
        <end position="57"/>
    </location>
</feature>
<name>A0ABW7BPQ1_9ACTN</name>
<gene>
    <name evidence="2" type="ORF">ACGFYS_05550</name>
</gene>
<accession>A0ABW7BPQ1</accession>
<proteinExistence type="predicted"/>
<dbReference type="InterPro" id="IPR007278">
    <property type="entry name" value="DUF397"/>
</dbReference>
<organism evidence="2 3">
    <name type="scientific">Streptomyces omiyaensis</name>
    <dbReference type="NCBI Taxonomy" id="68247"/>
    <lineage>
        <taxon>Bacteria</taxon>
        <taxon>Bacillati</taxon>
        <taxon>Actinomycetota</taxon>
        <taxon>Actinomycetes</taxon>
        <taxon>Kitasatosporales</taxon>
        <taxon>Streptomycetaceae</taxon>
        <taxon>Streptomyces</taxon>
    </lineage>
</organism>
<evidence type="ECO:0000259" key="1">
    <source>
        <dbReference type="Pfam" id="PF04149"/>
    </source>
</evidence>
<sequence>MGTRELGWFKSSYSDSSNGNDCVEVATTPGTVHVRDSKDTAGPRLAFGPDAWAGFVEYSAGK</sequence>
<comment type="caution">
    <text evidence="2">The sequence shown here is derived from an EMBL/GenBank/DDBJ whole genome shotgun (WGS) entry which is preliminary data.</text>
</comment>
<reference evidence="2 3" key="1">
    <citation type="submission" date="2024-10" db="EMBL/GenBank/DDBJ databases">
        <title>The Natural Products Discovery Center: Release of the First 8490 Sequenced Strains for Exploring Actinobacteria Biosynthetic Diversity.</title>
        <authorList>
            <person name="Kalkreuter E."/>
            <person name="Kautsar S.A."/>
            <person name="Yang D."/>
            <person name="Bader C.D."/>
            <person name="Teijaro C.N."/>
            <person name="Fluegel L."/>
            <person name="Davis C.M."/>
            <person name="Simpson J.R."/>
            <person name="Lauterbach L."/>
            <person name="Steele A.D."/>
            <person name="Gui C."/>
            <person name="Meng S."/>
            <person name="Li G."/>
            <person name="Viehrig K."/>
            <person name="Ye F."/>
            <person name="Su P."/>
            <person name="Kiefer A.F."/>
            <person name="Nichols A."/>
            <person name="Cepeda A.J."/>
            <person name="Yan W."/>
            <person name="Fan B."/>
            <person name="Jiang Y."/>
            <person name="Adhikari A."/>
            <person name="Zheng C.-J."/>
            <person name="Schuster L."/>
            <person name="Cowan T.M."/>
            <person name="Smanski M.J."/>
            <person name="Chevrette M.G."/>
            <person name="De Carvalho L.P.S."/>
            <person name="Shen B."/>
        </authorList>
    </citation>
    <scope>NUCLEOTIDE SEQUENCE [LARGE SCALE GENOMIC DNA]</scope>
    <source>
        <strain evidence="2 3">NPDC048229</strain>
    </source>
</reference>
<protein>
    <submittedName>
        <fullName evidence="2">DUF397 domain-containing protein</fullName>
    </submittedName>
</protein>
<keyword evidence="3" id="KW-1185">Reference proteome</keyword>
<dbReference type="RefSeq" id="WP_189847257.1">
    <property type="nucleotide sequence ID" value="NZ_BMVV01000001.1"/>
</dbReference>
<dbReference type="Pfam" id="PF04149">
    <property type="entry name" value="DUF397"/>
    <property type="match status" value="1"/>
</dbReference>
<dbReference type="Proteomes" id="UP001604282">
    <property type="component" value="Unassembled WGS sequence"/>
</dbReference>
<evidence type="ECO:0000313" key="2">
    <source>
        <dbReference type="EMBL" id="MFG3188387.1"/>
    </source>
</evidence>